<proteinExistence type="predicted"/>
<dbReference type="RefSeq" id="WP_132679589.1">
    <property type="nucleotide sequence ID" value="NZ_SMKS01000091.1"/>
</dbReference>
<evidence type="ECO:0008006" key="4">
    <source>
        <dbReference type="Google" id="ProtNLM"/>
    </source>
</evidence>
<dbReference type="Proteomes" id="UP000295674">
    <property type="component" value="Unassembled WGS sequence"/>
</dbReference>
<evidence type="ECO:0000256" key="1">
    <source>
        <dbReference type="SAM" id="MobiDB-lite"/>
    </source>
</evidence>
<protein>
    <recommendedName>
        <fullName evidence="4">WXG100 family type VII secretion target</fullName>
    </recommendedName>
</protein>
<keyword evidence="3" id="KW-1185">Reference proteome</keyword>
<name>A0A4R4V526_9PSEU</name>
<feature type="compositionally biased region" description="Low complexity" evidence="1">
    <location>
        <begin position="122"/>
        <end position="132"/>
    </location>
</feature>
<gene>
    <name evidence="2" type="ORF">E1181_28955</name>
</gene>
<evidence type="ECO:0000313" key="3">
    <source>
        <dbReference type="Proteomes" id="UP000295674"/>
    </source>
</evidence>
<dbReference type="Gene3D" id="1.10.287.1060">
    <property type="entry name" value="ESAT-6-like"/>
    <property type="match status" value="1"/>
</dbReference>
<organism evidence="2 3">
    <name type="scientific">Saccharopolyspora terrae</name>
    <dbReference type="NCBI Taxonomy" id="2530384"/>
    <lineage>
        <taxon>Bacteria</taxon>
        <taxon>Bacillati</taxon>
        <taxon>Actinomycetota</taxon>
        <taxon>Actinomycetes</taxon>
        <taxon>Pseudonocardiales</taxon>
        <taxon>Pseudonocardiaceae</taxon>
        <taxon>Saccharopolyspora</taxon>
    </lineage>
</organism>
<feature type="region of interest" description="Disordered" evidence="1">
    <location>
        <begin position="108"/>
        <end position="149"/>
    </location>
</feature>
<dbReference type="OrthoDB" id="3296722at2"/>
<accession>A0A4R4V526</accession>
<evidence type="ECO:0000313" key="2">
    <source>
        <dbReference type="EMBL" id="TDC99750.1"/>
    </source>
</evidence>
<dbReference type="AlphaFoldDB" id="A0A4R4V526"/>
<reference evidence="2 3" key="1">
    <citation type="submission" date="2019-03" db="EMBL/GenBank/DDBJ databases">
        <title>Draft genome sequences of novel Actinobacteria.</title>
        <authorList>
            <person name="Sahin N."/>
            <person name="Ay H."/>
            <person name="Saygin H."/>
        </authorList>
    </citation>
    <scope>NUCLEOTIDE SEQUENCE [LARGE SCALE GENOMIC DNA]</scope>
    <source>
        <strain evidence="2 3">16K309</strain>
    </source>
</reference>
<sequence>MPIDTKIEGDPASVRAVSDWLRSTFQPGIAQVTNSIYEARNGANGGWHGPAGDAFSRKMGTAGGKTEKFSTAISSSAEGFDKYAADLRRAQDDMRGVRERAAAAGLKVHGDVIEEPGPAPAAPGAAPSGAAATPETESAHEGATEAAEDHAAKVAAYQRAQKDADAARHLEKLAADTLVNMKNDVTQKWFIVVGDLTNGAAGTLAAKHTSILRQQSQHLTDEAARLMERARTAPAGTTAASIYDDFDRGRAAAYQADDVVKAANDVDGKAAKWGFRAGGALAVAGVAYDIANGKPVDQAVVSGGVGFGASVAAGAAVGTMIPVPVVGTAVGAVVGAGVGIFASGVTDSIWQNGIGDVGGAIEDGANAVGDTASAIGGAAEDAWNAVF</sequence>
<dbReference type="EMBL" id="SMKS01000091">
    <property type="protein sequence ID" value="TDC99750.1"/>
    <property type="molecule type" value="Genomic_DNA"/>
</dbReference>
<comment type="caution">
    <text evidence="2">The sequence shown here is derived from an EMBL/GenBank/DDBJ whole genome shotgun (WGS) entry which is preliminary data.</text>
</comment>
<feature type="compositionally biased region" description="Basic and acidic residues" evidence="1">
    <location>
        <begin position="137"/>
        <end position="149"/>
    </location>
</feature>